<dbReference type="EMBL" id="FORX01000013">
    <property type="protein sequence ID" value="SFK06536.1"/>
    <property type="molecule type" value="Genomic_DNA"/>
</dbReference>
<name>A0A1I3WJA0_9BACT</name>
<dbReference type="AlphaFoldDB" id="A0A1I3WJA0"/>
<organism evidence="1 2">
    <name type="scientific">Desulfomicrobium apsheronum</name>
    <dbReference type="NCBI Taxonomy" id="52560"/>
    <lineage>
        <taxon>Bacteria</taxon>
        <taxon>Pseudomonadati</taxon>
        <taxon>Thermodesulfobacteriota</taxon>
        <taxon>Desulfovibrionia</taxon>
        <taxon>Desulfovibrionales</taxon>
        <taxon>Desulfomicrobiaceae</taxon>
        <taxon>Desulfomicrobium</taxon>
    </lineage>
</organism>
<keyword evidence="2" id="KW-1185">Reference proteome</keyword>
<evidence type="ECO:0000313" key="1">
    <source>
        <dbReference type="EMBL" id="SFK06536.1"/>
    </source>
</evidence>
<accession>A0A1I3WJA0</accession>
<gene>
    <name evidence="1" type="ORF">SAMN04488082_11327</name>
</gene>
<dbReference type="STRING" id="52560.SAMN04488082_11327"/>
<sequence>MVRKVLAKEAVYEKEMVTLRELGWKDSDIREAYAQGNAIIGMSYLIKAVAK</sequence>
<evidence type="ECO:0000313" key="2">
    <source>
        <dbReference type="Proteomes" id="UP000198635"/>
    </source>
</evidence>
<dbReference type="Proteomes" id="UP000198635">
    <property type="component" value="Unassembled WGS sequence"/>
</dbReference>
<protein>
    <submittedName>
        <fullName evidence="1">Uncharacterized protein</fullName>
    </submittedName>
</protein>
<reference evidence="2" key="1">
    <citation type="submission" date="2016-10" db="EMBL/GenBank/DDBJ databases">
        <authorList>
            <person name="Varghese N."/>
            <person name="Submissions S."/>
        </authorList>
    </citation>
    <scope>NUCLEOTIDE SEQUENCE [LARGE SCALE GENOMIC DNA]</scope>
    <source>
        <strain evidence="2">DSM 5918</strain>
    </source>
</reference>
<proteinExistence type="predicted"/>